<proteinExistence type="predicted"/>
<dbReference type="InterPro" id="IPR011206">
    <property type="entry name" value="Citrate_lyase_beta/mcl1/mcl2"/>
</dbReference>
<dbReference type="PIRSF" id="PIRSF015582">
    <property type="entry name" value="Cit_lyase_B"/>
    <property type="match status" value="1"/>
</dbReference>
<dbReference type="PANTHER" id="PTHR32308">
    <property type="entry name" value="LYASE BETA SUBUNIT, PUTATIVE (AFU_ORTHOLOGUE AFUA_4G13030)-RELATED"/>
    <property type="match status" value="1"/>
</dbReference>
<accession>A0A222MXY0</accession>
<dbReference type="InterPro" id="IPR040442">
    <property type="entry name" value="Pyrv_kinase-like_dom_sf"/>
</dbReference>
<evidence type="ECO:0000256" key="3">
    <source>
        <dbReference type="ARBA" id="ARBA00022842"/>
    </source>
</evidence>
<organism evidence="7 8">
    <name type="scientific">Campylobacter avium LMG 24591</name>
    <dbReference type="NCBI Taxonomy" id="522484"/>
    <lineage>
        <taxon>Bacteria</taxon>
        <taxon>Pseudomonadati</taxon>
        <taxon>Campylobacterota</taxon>
        <taxon>Epsilonproteobacteria</taxon>
        <taxon>Campylobacterales</taxon>
        <taxon>Campylobacteraceae</taxon>
        <taxon>Campylobacter</taxon>
    </lineage>
</organism>
<dbReference type="GO" id="GO:0000287">
    <property type="term" value="F:magnesium ion binding"/>
    <property type="evidence" value="ECO:0007669"/>
    <property type="project" value="TreeGrafter"/>
</dbReference>
<feature type="binding site" evidence="5">
    <location>
        <position position="150"/>
    </location>
    <ligand>
        <name>Mg(2+)</name>
        <dbReference type="ChEBI" id="CHEBI:18420"/>
    </ligand>
</feature>
<dbReference type="EMBL" id="CP022347">
    <property type="protein sequence ID" value="ASQ30994.1"/>
    <property type="molecule type" value="Genomic_DNA"/>
</dbReference>
<comment type="cofactor">
    <cofactor evidence="1">
        <name>Mg(2+)</name>
        <dbReference type="ChEBI" id="CHEBI:18420"/>
    </cofactor>
</comment>
<name>A0A222MXY0_9BACT</name>
<dbReference type="Pfam" id="PF03328">
    <property type="entry name" value="HpcH_HpaI"/>
    <property type="match status" value="1"/>
</dbReference>
<evidence type="ECO:0000259" key="6">
    <source>
        <dbReference type="Pfam" id="PF03328"/>
    </source>
</evidence>
<evidence type="ECO:0000313" key="7">
    <source>
        <dbReference type="EMBL" id="ASQ30994.1"/>
    </source>
</evidence>
<evidence type="ECO:0000313" key="8">
    <source>
        <dbReference type="Proteomes" id="UP000201169"/>
    </source>
</evidence>
<dbReference type="AlphaFoldDB" id="A0A222MXY0"/>
<evidence type="ECO:0000256" key="4">
    <source>
        <dbReference type="PIRSR" id="PIRSR015582-1"/>
    </source>
</evidence>
<gene>
    <name evidence="7" type="ORF">CAV_1373</name>
</gene>
<dbReference type="KEGG" id="cavi:CAV_1373"/>
<feature type="binding site" evidence="4">
    <location>
        <position position="69"/>
    </location>
    <ligand>
        <name>substrate</name>
    </ligand>
</feature>
<feature type="binding site" evidence="4">
    <location>
        <position position="124"/>
    </location>
    <ligand>
        <name>substrate</name>
    </ligand>
</feature>
<keyword evidence="7" id="KW-0456">Lyase</keyword>
<dbReference type="GO" id="GO:0016829">
    <property type="term" value="F:lyase activity"/>
    <property type="evidence" value="ECO:0007669"/>
    <property type="project" value="UniProtKB-KW"/>
</dbReference>
<dbReference type="OrthoDB" id="348111at2"/>
<dbReference type="RefSeq" id="WP_094325784.1">
    <property type="nucleotide sequence ID" value="NZ_CP022347.1"/>
</dbReference>
<evidence type="ECO:0000256" key="1">
    <source>
        <dbReference type="ARBA" id="ARBA00001946"/>
    </source>
</evidence>
<dbReference type="SUPFAM" id="SSF51621">
    <property type="entry name" value="Phosphoenolpyruvate/pyruvate domain"/>
    <property type="match status" value="1"/>
</dbReference>
<dbReference type="InterPro" id="IPR015813">
    <property type="entry name" value="Pyrv/PenolPyrv_kinase-like_dom"/>
</dbReference>
<feature type="domain" description="HpcH/HpaI aldolase/citrate lyase" evidence="6">
    <location>
        <begin position="10"/>
        <end position="217"/>
    </location>
</feature>
<dbReference type="Proteomes" id="UP000201169">
    <property type="component" value="Chromosome"/>
</dbReference>
<dbReference type="PANTHER" id="PTHR32308:SF10">
    <property type="entry name" value="CITRATE LYASE SUBUNIT BETA"/>
    <property type="match status" value="1"/>
</dbReference>
<evidence type="ECO:0000256" key="2">
    <source>
        <dbReference type="ARBA" id="ARBA00022723"/>
    </source>
</evidence>
<dbReference type="Gene3D" id="3.20.20.60">
    <property type="entry name" value="Phosphoenolpyruvate-binding domains"/>
    <property type="match status" value="1"/>
</dbReference>
<dbReference type="InterPro" id="IPR005000">
    <property type="entry name" value="Aldolase/citrate-lyase_domain"/>
</dbReference>
<feature type="binding site" evidence="5">
    <location>
        <position position="124"/>
    </location>
    <ligand>
        <name>Mg(2+)</name>
        <dbReference type="ChEBI" id="CHEBI:18420"/>
    </ligand>
</feature>
<keyword evidence="3 5" id="KW-0460">Magnesium</keyword>
<evidence type="ECO:0000256" key="5">
    <source>
        <dbReference type="PIRSR" id="PIRSR015582-2"/>
    </source>
</evidence>
<dbReference type="GO" id="GO:0006107">
    <property type="term" value="P:oxaloacetate metabolic process"/>
    <property type="evidence" value="ECO:0007669"/>
    <property type="project" value="TreeGrafter"/>
</dbReference>
<keyword evidence="8" id="KW-1185">Reference proteome</keyword>
<sequence length="278" mass="31298">MSLNEYPRAKSLLFVSAIKKDDFTKTFESEADAVIFDIEDSVPSDRKAEARKNILDFRSKNPDKKFFVRINDALSPSFKDDMSFIKELGLDCLNALMLARTERKEDILAVLDSLGEVSLLLLIESALGVQNLSITAAQPCVRQLTFGAFDFSLDLGLRDGKGRDFILNYVRTQLALESRVNKLLPPINRVFPNARDESLVKENMELAYSMGFSGSLTYYPNQVDIINSVFAQGDRQIKWAKEVLRLAEIHKGDNFSFEGNVIDLPAIKKAQGILANRY</sequence>
<protein>
    <submittedName>
        <fullName evidence="7">Putative citrate lyase beta subunit</fullName>
    </submittedName>
</protein>
<reference evidence="7 8" key="1">
    <citation type="submission" date="2017-07" db="EMBL/GenBank/DDBJ databases">
        <title>Analysis of two Campylobacter avium genomes and identification of a novel hippuricase gene.</title>
        <authorList>
            <person name="Miller W.G."/>
            <person name="Chapman M.H."/>
            <person name="Yee E."/>
            <person name="Revez J."/>
            <person name="Bono J.L."/>
            <person name="Rossi M."/>
        </authorList>
    </citation>
    <scope>NUCLEOTIDE SEQUENCE [LARGE SCALE GENOMIC DNA]</scope>
    <source>
        <strain evidence="7 8">LMG 24591</strain>
    </source>
</reference>
<keyword evidence="2 5" id="KW-0479">Metal-binding</keyword>